<organism evidence="2 4">
    <name type="scientific">Aminobacter aminovorans</name>
    <name type="common">Chelatobacter heintzii</name>
    <dbReference type="NCBI Taxonomy" id="83263"/>
    <lineage>
        <taxon>Bacteria</taxon>
        <taxon>Pseudomonadati</taxon>
        <taxon>Pseudomonadota</taxon>
        <taxon>Alphaproteobacteria</taxon>
        <taxon>Hyphomicrobiales</taxon>
        <taxon>Phyllobacteriaceae</taxon>
        <taxon>Aminobacter</taxon>
    </lineage>
</organism>
<dbReference type="EMBL" id="JACICB010000006">
    <property type="protein sequence ID" value="MBB3705594.1"/>
    <property type="molecule type" value="Genomic_DNA"/>
</dbReference>
<dbReference type="Proteomes" id="UP000577697">
    <property type="component" value="Unassembled WGS sequence"/>
</dbReference>
<reference evidence="2 4" key="1">
    <citation type="submission" date="2016-03" db="EMBL/GenBank/DDBJ databases">
        <title>Complete genome of Aminobacter aminovorans KCTC 2477.</title>
        <authorList>
            <person name="Kim K.M."/>
        </authorList>
    </citation>
    <scope>NUCLEOTIDE SEQUENCE [LARGE SCALE GENOMIC DNA]</scope>
    <source>
        <strain evidence="2 4">KCTC 2477</strain>
    </source>
</reference>
<dbReference type="Proteomes" id="UP000075755">
    <property type="component" value="Chromosome"/>
</dbReference>
<dbReference type="KEGG" id="aak:AA2016_5108"/>
<protein>
    <submittedName>
        <fullName evidence="3">Transposase-like protein</fullName>
    </submittedName>
</protein>
<evidence type="ECO:0000313" key="4">
    <source>
        <dbReference type="Proteomes" id="UP000075755"/>
    </source>
</evidence>
<evidence type="ECO:0000313" key="2">
    <source>
        <dbReference type="EMBL" id="AMS44015.1"/>
    </source>
</evidence>
<evidence type="ECO:0000256" key="1">
    <source>
        <dbReference type="SAM" id="MobiDB-lite"/>
    </source>
</evidence>
<gene>
    <name evidence="2" type="ORF">AA2016_5108</name>
    <name evidence="3" type="ORF">FHS67_001909</name>
</gene>
<dbReference type="GO" id="GO:0006313">
    <property type="term" value="P:DNA transposition"/>
    <property type="evidence" value="ECO:0007669"/>
    <property type="project" value="InterPro"/>
</dbReference>
<dbReference type="InterPro" id="IPR010921">
    <property type="entry name" value="Trp_repressor/repl_initiator"/>
</dbReference>
<dbReference type="GO" id="GO:0043565">
    <property type="term" value="F:sequence-specific DNA binding"/>
    <property type="evidence" value="ECO:0007669"/>
    <property type="project" value="InterPro"/>
</dbReference>
<dbReference type="SUPFAM" id="SSF48295">
    <property type="entry name" value="TrpR-like"/>
    <property type="match status" value="1"/>
</dbReference>
<keyword evidence="5" id="KW-1185">Reference proteome</keyword>
<dbReference type="InterPro" id="IPR002514">
    <property type="entry name" value="Transposase_8"/>
</dbReference>
<dbReference type="EMBL" id="CP015005">
    <property type="protein sequence ID" value="AMS44015.1"/>
    <property type="molecule type" value="Genomic_DNA"/>
</dbReference>
<proteinExistence type="predicted"/>
<sequence>MNLRHFENTARKSFWVIHVEAWRQSGLARTTYCRHHHLNRRTFERWLDHLMGKEAARKHAESQAQLRQEACPKQCQKGPRRRQRQRFGVSTDVRNRALRAFWAMHVEAMNWSGMGVREYAAALQLSPYALRRWRDRLEDGEVEIDWRAHLHPAARPAVSDITNGATSENGLTARPDDTPATRFRRFFTDAQKLAIVQESEAAGATVSAVARRHGIATGILFRWRAEFGVTQKKQAKLASVTLATDAAAALALQNLVRPPDGMMAIELPDGRRVFAPAGSDPVAVRAFVDSGGTAS</sequence>
<dbReference type="NCBIfam" id="NF047595">
    <property type="entry name" value="IS66_ISRel24_TnpA"/>
    <property type="match status" value="1"/>
</dbReference>
<dbReference type="AlphaFoldDB" id="A0AAC8YT16"/>
<accession>A0AAC8YT16</accession>
<reference evidence="3 5" key="2">
    <citation type="submission" date="2020-08" db="EMBL/GenBank/DDBJ databases">
        <title>Genomic Encyclopedia of Type Strains, Phase IV (KMG-IV): sequencing the most valuable type-strain genomes for metagenomic binning, comparative biology and taxonomic classification.</title>
        <authorList>
            <person name="Goeker M."/>
        </authorList>
    </citation>
    <scope>NUCLEOTIDE SEQUENCE [LARGE SCALE GENOMIC DNA]</scope>
    <source>
        <strain evidence="3 5">DSM 10368</strain>
    </source>
</reference>
<dbReference type="Pfam" id="PF01527">
    <property type="entry name" value="HTH_Tnp_1"/>
    <property type="match status" value="1"/>
</dbReference>
<dbReference type="GO" id="GO:0004803">
    <property type="term" value="F:transposase activity"/>
    <property type="evidence" value="ECO:0007669"/>
    <property type="project" value="InterPro"/>
</dbReference>
<feature type="region of interest" description="Disordered" evidence="1">
    <location>
        <begin position="59"/>
        <end position="88"/>
    </location>
</feature>
<name>A0AAC8YT16_AMIAI</name>
<evidence type="ECO:0000313" key="5">
    <source>
        <dbReference type="Proteomes" id="UP000577697"/>
    </source>
</evidence>
<dbReference type="NCBIfam" id="NF047593">
    <property type="entry name" value="IS66_ISAeme5_TnpA"/>
    <property type="match status" value="1"/>
</dbReference>
<dbReference type="RefSeq" id="WP_067965083.1">
    <property type="nucleotide sequence ID" value="NZ_CP015005.1"/>
</dbReference>
<evidence type="ECO:0000313" key="3">
    <source>
        <dbReference type="EMBL" id="MBB3705594.1"/>
    </source>
</evidence>